<feature type="domain" description="RING-type" evidence="7">
    <location>
        <begin position="126"/>
        <end position="168"/>
    </location>
</feature>
<reference evidence="9" key="1">
    <citation type="submission" date="2025-08" db="UniProtKB">
        <authorList>
            <consortium name="RefSeq"/>
        </authorList>
    </citation>
    <scope>IDENTIFICATION</scope>
    <source>
        <tissue evidence="9">Entire body</tissue>
    </source>
</reference>
<dbReference type="SMART" id="SM01175">
    <property type="entry name" value="DUF4206"/>
    <property type="match status" value="1"/>
</dbReference>
<dbReference type="PANTHER" id="PTHR12326:SF3">
    <property type="entry name" value="DIFFERENTIALLY EXPRESSED IN FDCP 8 HOMOLOG"/>
    <property type="match status" value="1"/>
</dbReference>
<keyword evidence="3 5" id="KW-0863">Zinc-finger</keyword>
<dbReference type="InterPro" id="IPR051366">
    <property type="entry name" value="DEF8"/>
</dbReference>
<evidence type="ECO:0000256" key="1">
    <source>
        <dbReference type="ARBA" id="ARBA00022723"/>
    </source>
</evidence>
<dbReference type="InterPro" id="IPR025258">
    <property type="entry name" value="RH_dom"/>
</dbReference>
<protein>
    <submittedName>
        <fullName evidence="9">Differentially expressed in FDCP 8 homolog B-like</fullName>
    </submittedName>
</protein>
<sequence length="184" mass="21667">MNPRPVCQATLQLLKITSKKALINLENLNPRLFTLVHELNLVRRLRYELHGMRKYLLICRFANKDRFLWKNVDTPHLIESPDLYSLQDLMDTYSGDLPTKLHALTDTFLKHIKVDCELCKGRGYLCEICTNDEVLFPFDEFAYCCSECGALLHKHCFKRKNEECPRCKRRKTRKQNNEESITSD</sequence>
<evidence type="ECO:0000259" key="7">
    <source>
        <dbReference type="PROSITE" id="PS50089"/>
    </source>
</evidence>
<keyword evidence="4" id="KW-0862">Zinc</keyword>
<keyword evidence="8" id="KW-1185">Reference proteome</keyword>
<dbReference type="GO" id="GO:0008270">
    <property type="term" value="F:zinc ion binding"/>
    <property type="evidence" value="ECO:0007669"/>
    <property type="project" value="UniProtKB-KW"/>
</dbReference>
<proteinExistence type="predicted"/>
<keyword evidence="2" id="KW-0677">Repeat</keyword>
<dbReference type="RefSeq" id="XP_025829958.1">
    <property type="nucleotide sequence ID" value="XM_025974173.1"/>
</dbReference>
<evidence type="ECO:0000259" key="6">
    <source>
        <dbReference type="PROSITE" id="PS50081"/>
    </source>
</evidence>
<evidence type="ECO:0000313" key="8">
    <source>
        <dbReference type="Proteomes" id="UP000192223"/>
    </source>
</evidence>
<dbReference type="Pfam" id="PF13901">
    <property type="entry name" value="RH_dom"/>
    <property type="match status" value="1"/>
</dbReference>
<dbReference type="GeneID" id="108736641"/>
<name>A0A7F5R3Q5_AGRPL</name>
<dbReference type="OrthoDB" id="1918044at2759"/>
<evidence type="ECO:0000256" key="3">
    <source>
        <dbReference type="ARBA" id="ARBA00022771"/>
    </source>
</evidence>
<dbReference type="InterPro" id="IPR001841">
    <property type="entry name" value="Znf_RING"/>
</dbReference>
<dbReference type="KEGG" id="apln:108736641"/>
<dbReference type="PROSITE" id="PS50081">
    <property type="entry name" value="ZF_DAG_PE_2"/>
    <property type="match status" value="1"/>
</dbReference>
<dbReference type="Proteomes" id="UP000192223">
    <property type="component" value="Unplaced"/>
</dbReference>
<evidence type="ECO:0000256" key="5">
    <source>
        <dbReference type="PROSITE-ProRule" id="PRU00175"/>
    </source>
</evidence>
<dbReference type="PROSITE" id="PS50089">
    <property type="entry name" value="ZF_RING_2"/>
    <property type="match status" value="1"/>
</dbReference>
<dbReference type="InParanoid" id="A0A7F5R3Q5"/>
<evidence type="ECO:0000256" key="2">
    <source>
        <dbReference type="ARBA" id="ARBA00022737"/>
    </source>
</evidence>
<dbReference type="AlphaFoldDB" id="A0A7F5R3Q5"/>
<organism evidence="8 9">
    <name type="scientific">Agrilus planipennis</name>
    <name type="common">Emerald ash borer</name>
    <name type="synonym">Agrilus marcopoli</name>
    <dbReference type="NCBI Taxonomy" id="224129"/>
    <lineage>
        <taxon>Eukaryota</taxon>
        <taxon>Metazoa</taxon>
        <taxon>Ecdysozoa</taxon>
        <taxon>Arthropoda</taxon>
        <taxon>Hexapoda</taxon>
        <taxon>Insecta</taxon>
        <taxon>Pterygota</taxon>
        <taxon>Neoptera</taxon>
        <taxon>Endopterygota</taxon>
        <taxon>Coleoptera</taxon>
        <taxon>Polyphaga</taxon>
        <taxon>Elateriformia</taxon>
        <taxon>Buprestoidea</taxon>
        <taxon>Buprestidae</taxon>
        <taxon>Agrilinae</taxon>
        <taxon>Agrilus</taxon>
    </lineage>
</organism>
<feature type="domain" description="Phorbol-ester/DAG-type" evidence="6">
    <location>
        <begin position="101"/>
        <end position="164"/>
    </location>
</feature>
<evidence type="ECO:0000256" key="4">
    <source>
        <dbReference type="ARBA" id="ARBA00022833"/>
    </source>
</evidence>
<dbReference type="PANTHER" id="PTHR12326">
    <property type="entry name" value="PLECKSTRIN HOMOLOGY DOMAIN CONTAINING PROTEIN"/>
    <property type="match status" value="1"/>
</dbReference>
<accession>A0A7F5R3Q5</accession>
<dbReference type="InterPro" id="IPR002219">
    <property type="entry name" value="PKC_DAG/PE"/>
</dbReference>
<gene>
    <name evidence="9" type="primary">LOC108736641</name>
</gene>
<evidence type="ECO:0000313" key="9">
    <source>
        <dbReference type="RefSeq" id="XP_025829958.1"/>
    </source>
</evidence>
<keyword evidence="1" id="KW-0479">Metal-binding</keyword>